<evidence type="ECO:0000313" key="1">
    <source>
        <dbReference type="EMBL" id="MFL9464069.1"/>
    </source>
</evidence>
<dbReference type="SUPFAM" id="SSF46689">
    <property type="entry name" value="Homeodomain-like"/>
    <property type="match status" value="1"/>
</dbReference>
<gene>
    <name evidence="1" type="ORF">AB0759_26020</name>
</gene>
<sequence length="56" mass="6452">MQIIESLSSEERIFLQERLSSKPIQVTFDVCGGQPCIRSTRIPVWTPIAFRSTRSR</sequence>
<dbReference type="Gene3D" id="1.10.10.10">
    <property type="entry name" value="Winged helix-like DNA-binding domain superfamily/Winged helix DNA-binding domain"/>
    <property type="match status" value="1"/>
</dbReference>
<reference evidence="1 2" key="1">
    <citation type="submission" date="2024-07" db="EMBL/GenBank/DDBJ databases">
        <authorList>
            <person name="Tripathy S."/>
        </authorList>
    </citation>
    <scope>NUCLEOTIDE SEQUENCE [LARGE SCALE GENOMIC DNA]</scope>
    <source>
        <strain evidence="1 2">VB-61278_2</strain>
    </source>
</reference>
<dbReference type="Pfam" id="PF04255">
    <property type="entry name" value="DUF433"/>
    <property type="match status" value="1"/>
</dbReference>
<organism evidence="1 2">
    <name type="scientific">Scytonema tolypothrichoides VB-61278_2</name>
    <dbReference type="NCBI Taxonomy" id="3232314"/>
    <lineage>
        <taxon>Bacteria</taxon>
        <taxon>Bacillati</taxon>
        <taxon>Cyanobacteriota</taxon>
        <taxon>Cyanophyceae</taxon>
        <taxon>Nostocales</taxon>
        <taxon>Scytonemataceae</taxon>
        <taxon>Scytonema</taxon>
    </lineage>
</organism>
<dbReference type="InterPro" id="IPR036388">
    <property type="entry name" value="WH-like_DNA-bd_sf"/>
</dbReference>
<proteinExistence type="predicted"/>
<accession>A0ABW8WSL4</accession>
<dbReference type="InterPro" id="IPR009057">
    <property type="entry name" value="Homeodomain-like_sf"/>
</dbReference>
<dbReference type="RefSeq" id="WP_408019882.1">
    <property type="nucleotide sequence ID" value="NZ_JBFQGM010000011.1"/>
</dbReference>
<dbReference type="InterPro" id="IPR007367">
    <property type="entry name" value="DUF433"/>
</dbReference>
<protein>
    <submittedName>
        <fullName evidence="1">DUF433 domain-containing protein</fullName>
    </submittedName>
</protein>
<dbReference type="EMBL" id="JBFQGM010000011">
    <property type="protein sequence ID" value="MFL9464069.1"/>
    <property type="molecule type" value="Genomic_DNA"/>
</dbReference>
<comment type="caution">
    <text evidence="1">The sequence shown here is derived from an EMBL/GenBank/DDBJ whole genome shotgun (WGS) entry which is preliminary data.</text>
</comment>
<name>A0ABW8WSL4_9CYAN</name>
<evidence type="ECO:0000313" key="2">
    <source>
        <dbReference type="Proteomes" id="UP001628874"/>
    </source>
</evidence>
<keyword evidence="2" id="KW-1185">Reference proteome</keyword>
<dbReference type="Proteomes" id="UP001628874">
    <property type="component" value="Unassembled WGS sequence"/>
</dbReference>